<accession>A0A947D9Q3</accession>
<evidence type="ECO:0000313" key="2">
    <source>
        <dbReference type="Proteomes" id="UP000766595"/>
    </source>
</evidence>
<dbReference type="AlphaFoldDB" id="A0A947D9Q3"/>
<organism evidence="1 2">
    <name type="scientific">Prosthecodimorpha staleyi</name>
    <dbReference type="NCBI Taxonomy" id="2840188"/>
    <lineage>
        <taxon>Bacteria</taxon>
        <taxon>Pseudomonadati</taxon>
        <taxon>Pseudomonadota</taxon>
        <taxon>Alphaproteobacteria</taxon>
        <taxon>Hyphomicrobiales</taxon>
        <taxon>Ancalomicrobiaceae</taxon>
        <taxon>Prosthecodimorpha</taxon>
    </lineage>
</organism>
<dbReference type="RefSeq" id="WP_390866578.1">
    <property type="nucleotide sequence ID" value="NZ_JAHHZF010000004.1"/>
</dbReference>
<reference evidence="1 2" key="1">
    <citation type="submission" date="2021-06" db="EMBL/GenBank/DDBJ databases">
        <authorList>
            <person name="Grouzdev D.S."/>
            <person name="Koziaeva V."/>
        </authorList>
    </citation>
    <scope>NUCLEOTIDE SEQUENCE [LARGE SCALE GENOMIC DNA]</scope>
    <source>
        <strain evidence="1 2">22</strain>
    </source>
</reference>
<dbReference type="InterPro" id="IPR007362">
    <property type="entry name" value="DUF429"/>
</dbReference>
<keyword evidence="2" id="KW-1185">Reference proteome</keyword>
<evidence type="ECO:0000313" key="1">
    <source>
        <dbReference type="EMBL" id="MBT9289499.1"/>
    </source>
</evidence>
<gene>
    <name evidence="1" type="ORF">KL771_08550</name>
</gene>
<comment type="caution">
    <text evidence="1">The sequence shown here is derived from an EMBL/GenBank/DDBJ whole genome shotgun (WGS) entry which is preliminary data.</text>
</comment>
<sequence>MVSLGPGAPHFSVQSDFAAILASDAAVVAVDMPIGLPDRVGLGGRGPERLVRPLLGDRQSSVFSVPSRSAVWAVDNLDAPDAYRTICDAAFATSEPPRKISRQCFHILPKIREIDRLMTPALSGRVFEVHPELAFWRLNGGKAMSLPKKVKNRAAEPGLAERIELLVRHGYPRAFLEQALPRGVGRDDLIDAAVNALIAVRIAAGEARPFPDPPERDGRGLAVAIWA</sequence>
<proteinExistence type="predicted"/>
<protein>
    <submittedName>
        <fullName evidence="1">DUF429 domain-containing protein</fullName>
    </submittedName>
</protein>
<dbReference type="Proteomes" id="UP000766595">
    <property type="component" value="Unassembled WGS sequence"/>
</dbReference>
<name>A0A947D9Q3_9HYPH</name>
<dbReference type="Pfam" id="PF04250">
    <property type="entry name" value="DUF429"/>
    <property type="match status" value="1"/>
</dbReference>
<dbReference type="EMBL" id="JAHHZF010000004">
    <property type="protein sequence ID" value="MBT9289499.1"/>
    <property type="molecule type" value="Genomic_DNA"/>
</dbReference>